<dbReference type="CDD" id="cd03228">
    <property type="entry name" value="ABCC_MRP_Like"/>
    <property type="match status" value="1"/>
</dbReference>
<dbReference type="GO" id="GO:0005886">
    <property type="term" value="C:plasma membrane"/>
    <property type="evidence" value="ECO:0007669"/>
    <property type="project" value="UniProtKB-SubCell"/>
</dbReference>
<comment type="subcellular location">
    <subcellularLocation>
        <location evidence="1">Cell membrane</location>
        <topology evidence="1">Multi-pass membrane protein</topology>
    </subcellularLocation>
</comment>
<feature type="transmembrane region" description="Helical" evidence="9">
    <location>
        <begin position="229"/>
        <end position="249"/>
    </location>
</feature>
<sequence>MNVKRLMQYAFQYKWFLLLLGLMSIGVASAVIAQNITIGKVLHRILMHGEAPHVTVWVILLASLLLRAVFSSANDMVGNHLAGRVQYRLRNTMLKRRLIQPIGAQLASLTQSINDISPFFNNYLPQVFKSMLVPAFIIVTMCVIHLNTALIMMVTAPFIPLFYIVFGLKTQDEAKDKMTYLNHFSQRFLNKVQGLVTLRLFRKTEDSIASVEQESTRFRTLTMQILKSAFLSGLMLEFISMLGIGIVALEVGLGLILFHNISFETAVIAILFAPEFYNAIKDLGQSFHTGKQSEGAADVVFDMLDESEDTHRTTAAYDTTQTPLVRLNDVSFRYDAQQPQVLQHIDLDIRQGEHLALVGPSGVGKTTLAQLIAQSLRPTHGTVTHSSSHLQIGMLSQSPYLFNATIRENVTMFYNYADAQVWQVLEEVGLKDKVTHLTHGLDTPIGEGGEMLSGGEMRRLELSRVLLLRPDLIILDEPTTGLDIETEQLIQEAIEKHFSTTAMVMIAHRASTLNHVQHHIVLLDGGIHHSGAHDQSESKYESGRGEATNED</sequence>
<dbReference type="Pfam" id="PF00664">
    <property type="entry name" value="ABC_membrane"/>
    <property type="match status" value="1"/>
</dbReference>
<evidence type="ECO:0000256" key="5">
    <source>
        <dbReference type="ARBA" id="ARBA00022989"/>
    </source>
</evidence>
<evidence type="ECO:0000256" key="3">
    <source>
        <dbReference type="ARBA" id="ARBA00022741"/>
    </source>
</evidence>
<evidence type="ECO:0000256" key="7">
    <source>
        <dbReference type="ARBA" id="ARBA00025074"/>
    </source>
</evidence>
<feature type="region of interest" description="Disordered" evidence="8">
    <location>
        <begin position="527"/>
        <end position="551"/>
    </location>
</feature>
<proteinExistence type="predicted"/>
<dbReference type="SMART" id="SM00382">
    <property type="entry name" value="AAA"/>
    <property type="match status" value="1"/>
</dbReference>
<dbReference type="PANTHER" id="PTHR24221">
    <property type="entry name" value="ATP-BINDING CASSETTE SUB-FAMILY B"/>
    <property type="match status" value="1"/>
</dbReference>
<keyword evidence="2 9" id="KW-0812">Transmembrane</keyword>
<organism evidence="12 13">
    <name type="scientific">Staphylococcus argensis</name>
    <dbReference type="NCBI Taxonomy" id="1607738"/>
    <lineage>
        <taxon>Bacteria</taxon>
        <taxon>Bacillati</taxon>
        <taxon>Bacillota</taxon>
        <taxon>Bacilli</taxon>
        <taxon>Bacillales</taxon>
        <taxon>Staphylococcaceae</taxon>
        <taxon>Staphylococcus</taxon>
    </lineage>
</organism>
<dbReference type="Gene3D" id="1.20.1560.10">
    <property type="entry name" value="ABC transporter type 1, transmembrane domain"/>
    <property type="match status" value="1"/>
</dbReference>
<dbReference type="GO" id="GO:0016887">
    <property type="term" value="F:ATP hydrolysis activity"/>
    <property type="evidence" value="ECO:0007669"/>
    <property type="project" value="InterPro"/>
</dbReference>
<evidence type="ECO:0000313" key="13">
    <source>
        <dbReference type="Proteomes" id="UP000242712"/>
    </source>
</evidence>
<dbReference type="AlphaFoldDB" id="A0A2K4FG67"/>
<keyword evidence="4 12" id="KW-0067">ATP-binding</keyword>
<keyword evidence="3" id="KW-0547">Nucleotide-binding</keyword>
<evidence type="ECO:0000256" key="1">
    <source>
        <dbReference type="ARBA" id="ARBA00004651"/>
    </source>
</evidence>
<gene>
    <name evidence="12" type="ORF">CD039_00965</name>
</gene>
<evidence type="ECO:0000256" key="6">
    <source>
        <dbReference type="ARBA" id="ARBA00023136"/>
    </source>
</evidence>
<comment type="function">
    <text evidence="7">May be involved in multidrug export. Transmembrane domains (TMD) form a pore in the cell membrane and the ATP-binding domain (NBD) is responsible for energy generation.</text>
</comment>
<dbReference type="SUPFAM" id="SSF52540">
    <property type="entry name" value="P-loop containing nucleoside triphosphate hydrolases"/>
    <property type="match status" value="1"/>
</dbReference>
<reference evidence="12 13" key="1">
    <citation type="submission" date="2017-08" db="EMBL/GenBank/DDBJ databases">
        <title>Draft genome sequences of 64 type strains of genus Staph aureus.</title>
        <authorList>
            <person name="Cole K."/>
            <person name="Golubchik T."/>
            <person name="Russell J."/>
            <person name="Foster D."/>
            <person name="Llewelyn M."/>
            <person name="Wilson D."/>
            <person name="Crook D."/>
            <person name="Paul J."/>
        </authorList>
    </citation>
    <scope>NUCLEOTIDE SEQUENCE [LARGE SCALE GENOMIC DNA]</scope>
    <source>
        <strain evidence="12 13">DSM 29875</strain>
    </source>
</reference>
<dbReference type="InterPro" id="IPR027417">
    <property type="entry name" value="P-loop_NTPase"/>
</dbReference>
<feature type="domain" description="ABC transmembrane type-1" evidence="11">
    <location>
        <begin position="18"/>
        <end position="292"/>
    </location>
</feature>
<evidence type="ECO:0000256" key="8">
    <source>
        <dbReference type="SAM" id="MobiDB-lite"/>
    </source>
</evidence>
<feature type="domain" description="ABC transporter" evidence="10">
    <location>
        <begin position="325"/>
        <end position="549"/>
    </location>
</feature>
<keyword evidence="13" id="KW-1185">Reference proteome</keyword>
<evidence type="ECO:0000313" key="12">
    <source>
        <dbReference type="EMBL" id="POA10344.1"/>
    </source>
</evidence>
<dbReference type="GO" id="GO:0005524">
    <property type="term" value="F:ATP binding"/>
    <property type="evidence" value="ECO:0007669"/>
    <property type="project" value="UniProtKB-KW"/>
</dbReference>
<name>A0A2K4FG67_9STAP</name>
<evidence type="ECO:0000256" key="2">
    <source>
        <dbReference type="ARBA" id="ARBA00022692"/>
    </source>
</evidence>
<dbReference type="PROSITE" id="PS00211">
    <property type="entry name" value="ABC_TRANSPORTER_1"/>
    <property type="match status" value="1"/>
</dbReference>
<dbReference type="Gene3D" id="3.40.50.300">
    <property type="entry name" value="P-loop containing nucleotide triphosphate hydrolases"/>
    <property type="match status" value="1"/>
</dbReference>
<evidence type="ECO:0000259" key="11">
    <source>
        <dbReference type="PROSITE" id="PS50929"/>
    </source>
</evidence>
<dbReference type="InterPro" id="IPR017871">
    <property type="entry name" value="ABC_transporter-like_CS"/>
</dbReference>
<dbReference type="PROSITE" id="PS50893">
    <property type="entry name" value="ABC_TRANSPORTER_2"/>
    <property type="match status" value="1"/>
</dbReference>
<dbReference type="Proteomes" id="UP000242712">
    <property type="component" value="Unassembled WGS sequence"/>
</dbReference>
<dbReference type="InterPro" id="IPR003439">
    <property type="entry name" value="ABC_transporter-like_ATP-bd"/>
</dbReference>
<dbReference type="Pfam" id="PF00005">
    <property type="entry name" value="ABC_tran"/>
    <property type="match status" value="1"/>
</dbReference>
<dbReference type="OrthoDB" id="9806127at2"/>
<dbReference type="SUPFAM" id="SSF90123">
    <property type="entry name" value="ABC transporter transmembrane region"/>
    <property type="match status" value="1"/>
</dbReference>
<evidence type="ECO:0000256" key="4">
    <source>
        <dbReference type="ARBA" id="ARBA00022840"/>
    </source>
</evidence>
<feature type="transmembrane region" description="Helical" evidence="9">
    <location>
        <begin position="132"/>
        <end position="165"/>
    </location>
</feature>
<evidence type="ECO:0000256" key="9">
    <source>
        <dbReference type="SAM" id="Phobius"/>
    </source>
</evidence>
<protein>
    <submittedName>
        <fullName evidence="12">Cysteine ABC transporter ATP-binding protein</fullName>
    </submittedName>
</protein>
<dbReference type="InterPro" id="IPR011527">
    <property type="entry name" value="ABC1_TM_dom"/>
</dbReference>
<dbReference type="CDD" id="cd18584">
    <property type="entry name" value="ABC_6TM_AarD_CydD"/>
    <property type="match status" value="1"/>
</dbReference>
<keyword evidence="6 9" id="KW-0472">Membrane</keyword>
<comment type="caution">
    <text evidence="12">The sequence shown here is derived from an EMBL/GenBank/DDBJ whole genome shotgun (WGS) entry which is preliminary data.</text>
</comment>
<dbReference type="InterPro" id="IPR036640">
    <property type="entry name" value="ABC1_TM_sf"/>
</dbReference>
<dbReference type="InterPro" id="IPR003593">
    <property type="entry name" value="AAA+_ATPase"/>
</dbReference>
<dbReference type="EMBL" id="PPPX01000001">
    <property type="protein sequence ID" value="POA10344.1"/>
    <property type="molecule type" value="Genomic_DNA"/>
</dbReference>
<accession>A0A2K4FG67</accession>
<evidence type="ECO:0000259" key="10">
    <source>
        <dbReference type="PROSITE" id="PS50893"/>
    </source>
</evidence>
<feature type="compositionally biased region" description="Basic and acidic residues" evidence="8">
    <location>
        <begin position="531"/>
        <end position="544"/>
    </location>
</feature>
<keyword evidence="5 9" id="KW-1133">Transmembrane helix</keyword>
<dbReference type="PANTHER" id="PTHR24221:SF654">
    <property type="entry name" value="ATP-BINDING CASSETTE SUB-FAMILY B MEMBER 6"/>
    <property type="match status" value="1"/>
</dbReference>
<dbReference type="GO" id="GO:0140359">
    <property type="term" value="F:ABC-type transporter activity"/>
    <property type="evidence" value="ECO:0007669"/>
    <property type="project" value="InterPro"/>
</dbReference>
<feature type="transmembrane region" description="Helical" evidence="9">
    <location>
        <begin position="54"/>
        <end position="77"/>
    </location>
</feature>
<dbReference type="InterPro" id="IPR039421">
    <property type="entry name" value="Type_1_exporter"/>
</dbReference>
<dbReference type="PROSITE" id="PS50929">
    <property type="entry name" value="ABC_TM1F"/>
    <property type="match status" value="1"/>
</dbReference>